<dbReference type="Ensembl" id="ENSPANT00000081733.1">
    <property type="protein sequence ID" value="ENSPANP00000049385.1"/>
    <property type="gene ID" value="ENSPANG00000038576.1"/>
</dbReference>
<evidence type="ECO:0000313" key="2">
    <source>
        <dbReference type="Ensembl" id="ENSPANP00000049385.1"/>
    </source>
</evidence>
<accession>A0A8I5R5G3</accession>
<reference evidence="2" key="3">
    <citation type="submission" date="2025-09" db="UniProtKB">
        <authorList>
            <consortium name="Ensembl"/>
        </authorList>
    </citation>
    <scope>IDENTIFICATION</scope>
</reference>
<dbReference type="PANTHER" id="PTHR46254">
    <property type="entry name" value="PROTEIN GVQW1-RELATED"/>
    <property type="match status" value="1"/>
</dbReference>
<reference evidence="2 3" key="1">
    <citation type="submission" date="2012-03" db="EMBL/GenBank/DDBJ databases">
        <title>Whole Genome Assembly of Papio anubis.</title>
        <authorList>
            <person name="Liu Y.L."/>
            <person name="Abraham K.A."/>
            <person name="Akbar H.A."/>
            <person name="Ali S.A."/>
            <person name="Anosike U.A."/>
            <person name="Aqrawi P.A."/>
            <person name="Arias F.A."/>
            <person name="Attaway T.A."/>
            <person name="Awwad R.A."/>
            <person name="Babu C.B."/>
            <person name="Bandaranaike D.B."/>
            <person name="Battles P.B."/>
            <person name="Bell A.B."/>
            <person name="Beltran B.B."/>
            <person name="Berhane-Mersha D.B."/>
            <person name="Bess C.B."/>
            <person name="Bickham C.B."/>
            <person name="Bolden T.B."/>
            <person name="Carter K.C."/>
            <person name="Chau D.C."/>
            <person name="Chavez A.C."/>
            <person name="Clerc-Blankenburg K.C."/>
            <person name="Coyle M.C."/>
            <person name="Dao M.D."/>
            <person name="Davila M.L.D."/>
            <person name="Davy-Carroll L.D."/>
            <person name="Denson S.D."/>
            <person name="Dinh H.D."/>
            <person name="Fernandez S.F."/>
            <person name="Fernando P.F."/>
            <person name="Forbes L.F."/>
            <person name="Francis C.F."/>
            <person name="Francisco L.F."/>
            <person name="Fu Q.F."/>
            <person name="Garcia-Iii R.G."/>
            <person name="Garrett T.G."/>
            <person name="Gross S.G."/>
            <person name="Gubbala S.G."/>
            <person name="Hirani K.H."/>
            <person name="Hogues M.H."/>
            <person name="Hollins B.H."/>
            <person name="Jackson L.J."/>
            <person name="Javaid M.J."/>
            <person name="Jhangiani S.J."/>
            <person name="Johnson A.J."/>
            <person name="Johnson B.J."/>
            <person name="Jones J.J."/>
            <person name="Joshi V.J."/>
            <person name="Kalu J.K."/>
            <person name="Khan N.K."/>
            <person name="Korchina V.K."/>
            <person name="Kovar C.K."/>
            <person name="Lago L.L."/>
            <person name="Lara F.L."/>
            <person name="Le T.-K.L."/>
            <person name="Lee S.L."/>
            <person name="Legall-Iii F.L."/>
            <person name="Lemon S.L."/>
            <person name="Liu J.L."/>
            <person name="Liu Y.-S.L."/>
            <person name="Liyanage D.L."/>
            <person name="Lopez J.L."/>
            <person name="Lorensuhewa L.L."/>
            <person name="Mata R.M."/>
            <person name="Mathew T.M."/>
            <person name="Mercado C.M."/>
            <person name="Mercado I.M."/>
            <person name="Morales K.M."/>
            <person name="Morgan M.M."/>
            <person name="Munidasa M.M."/>
            <person name="Ngo D.N."/>
            <person name="Nguyen L.N."/>
            <person name="Nguyen T.N."/>
            <person name="Nguyen N.N."/>
            <person name="Obregon M.O."/>
            <person name="Okwuonu G.O."/>
            <person name="Ongeri F.O."/>
            <person name="Onwere C.O."/>
            <person name="Osifeso I.O."/>
            <person name="Parra A.P."/>
            <person name="Patil S.P."/>
            <person name="Perez A.P."/>
            <person name="Perez Y.P."/>
            <person name="Pham C.P."/>
            <person name="Pu L.-L.P."/>
            <person name="Puazo M.P."/>
            <person name="Quiroz J.Q."/>
            <person name="Rouhana J.R."/>
            <person name="Ruiz M.R."/>
            <person name="Ruiz S.-J.R."/>
            <person name="Saada N.S."/>
            <person name="Santibanez J.S."/>
            <person name="Scheel M.S."/>
            <person name="Schneider B.S."/>
            <person name="Simmons D.S."/>
            <person name="Sisson I.S."/>
            <person name="Tang L.-Y.T."/>
            <person name="Thornton R.T."/>
            <person name="Tisius J.T."/>
            <person name="Toledanes G.T."/>
            <person name="Trejos Z.T."/>
            <person name="Usmani K.U."/>
            <person name="Varghese R.V."/>
            <person name="Vattathil S.V."/>
            <person name="Vee V.V."/>
            <person name="Walker D.W."/>
            <person name="Weissenberger G.W."/>
            <person name="White C.W."/>
            <person name="Williams A.W."/>
            <person name="Woodworth J.W."/>
            <person name="Wright R.W."/>
            <person name="Zhu Y.Z."/>
            <person name="Han Y.H."/>
            <person name="Newsham I.N."/>
            <person name="Nazareth L.N."/>
            <person name="Worley K.W."/>
            <person name="Muzny D.M."/>
            <person name="Rogers J.R."/>
            <person name="Gibbs R.G."/>
        </authorList>
    </citation>
    <scope>NUCLEOTIDE SEQUENCE [LARGE SCALE GENOMIC DNA]</scope>
</reference>
<dbReference type="AlphaFoldDB" id="A0A8I5R5G3"/>
<organism evidence="2 3">
    <name type="scientific">Papio anubis</name>
    <name type="common">Olive baboon</name>
    <dbReference type="NCBI Taxonomy" id="9555"/>
    <lineage>
        <taxon>Eukaryota</taxon>
        <taxon>Metazoa</taxon>
        <taxon>Chordata</taxon>
        <taxon>Craniata</taxon>
        <taxon>Vertebrata</taxon>
        <taxon>Euteleostomi</taxon>
        <taxon>Mammalia</taxon>
        <taxon>Eutheria</taxon>
        <taxon>Euarchontoglires</taxon>
        <taxon>Primates</taxon>
        <taxon>Haplorrhini</taxon>
        <taxon>Catarrhini</taxon>
        <taxon>Cercopithecidae</taxon>
        <taxon>Cercopithecinae</taxon>
        <taxon>Papio</taxon>
    </lineage>
</organism>
<proteinExistence type="predicted"/>
<sequence>MLLLEISFFGFFEAEVNKPRQHKQRFHQILLNYMNEFSYTLFFFFFFFETESRSAAQAGVQWPDLGSLQAPPPGFTPFSCLSLPSSWDYRRPPPRPASFSQPPLFAFWQRLKGRQRGGKASPCRKGKASGTS</sequence>
<evidence type="ECO:0000313" key="3">
    <source>
        <dbReference type="Proteomes" id="UP000028761"/>
    </source>
</evidence>
<keyword evidence="3" id="KW-1185">Reference proteome</keyword>
<reference evidence="2" key="2">
    <citation type="submission" date="2025-08" db="UniProtKB">
        <authorList>
            <consortium name="Ensembl"/>
        </authorList>
    </citation>
    <scope>IDENTIFICATION</scope>
</reference>
<protein>
    <submittedName>
        <fullName evidence="2">Uncharacterized protein</fullName>
    </submittedName>
</protein>
<feature type="region of interest" description="Disordered" evidence="1">
    <location>
        <begin position="113"/>
        <end position="132"/>
    </location>
</feature>
<evidence type="ECO:0000256" key="1">
    <source>
        <dbReference type="SAM" id="MobiDB-lite"/>
    </source>
</evidence>
<dbReference type="Proteomes" id="UP000028761">
    <property type="component" value="Chromosome 4"/>
</dbReference>
<name>A0A8I5R5G3_PAPAN</name>
<dbReference type="GeneTree" id="ENSGT00940000165497"/>
<dbReference type="PANTHER" id="PTHR46254:SF7">
    <property type="entry name" value="PI4-KINASE N-TERMINAL DOMAIN-CONTAINING PROTEIN"/>
    <property type="match status" value="1"/>
</dbReference>